<reference evidence="2 3" key="1">
    <citation type="submission" date="2020-02" db="EMBL/GenBank/DDBJ databases">
        <title>Thermophilic hydrogen producing bacteria, Caloranaerobacter azorensis.</title>
        <authorList>
            <person name="Baek K."/>
        </authorList>
    </citation>
    <scope>NUCLEOTIDE SEQUENCE [LARGE SCALE GENOMIC DNA]</scope>
    <source>
        <strain evidence="2 3">T3-1</strain>
    </source>
</reference>
<dbReference type="RefSeq" id="WP_163235254.1">
    <property type="nucleotide sequence ID" value="NZ_CP048617.1"/>
</dbReference>
<protein>
    <recommendedName>
        <fullName evidence="4">DUF3139 domain-containing protein</fullName>
    </recommendedName>
</protein>
<dbReference type="EMBL" id="CP048617">
    <property type="protein sequence ID" value="QIB27415.1"/>
    <property type="molecule type" value="Genomic_DNA"/>
</dbReference>
<sequence length="90" mass="10559">MDKKFVLSLTLIIILGVIILGLFVKINQLENIINETKYIGRYKFYKANDVNMVILDTATGRMWIKYIHPTGGNDEWTEEKELLRLIKKEE</sequence>
<evidence type="ECO:0000256" key="1">
    <source>
        <dbReference type="SAM" id="Phobius"/>
    </source>
</evidence>
<feature type="transmembrane region" description="Helical" evidence="1">
    <location>
        <begin position="6"/>
        <end position="24"/>
    </location>
</feature>
<keyword evidence="1" id="KW-1133">Transmembrane helix</keyword>
<proteinExistence type="predicted"/>
<name>A0A6P1YGT0_9FIRM</name>
<keyword evidence="1" id="KW-0472">Membrane</keyword>
<gene>
    <name evidence="2" type="ORF">G3A45_09015</name>
</gene>
<evidence type="ECO:0000313" key="3">
    <source>
        <dbReference type="Proteomes" id="UP000464452"/>
    </source>
</evidence>
<keyword evidence="1" id="KW-0812">Transmembrane</keyword>
<dbReference type="AlphaFoldDB" id="A0A6P1YGT0"/>
<dbReference type="KEGG" id="cazo:G3A45_09015"/>
<evidence type="ECO:0008006" key="4">
    <source>
        <dbReference type="Google" id="ProtNLM"/>
    </source>
</evidence>
<dbReference type="Proteomes" id="UP000464452">
    <property type="component" value="Chromosome"/>
</dbReference>
<organism evidence="2 3">
    <name type="scientific">Caloranaerobacter azorensis</name>
    <dbReference type="NCBI Taxonomy" id="116090"/>
    <lineage>
        <taxon>Bacteria</taxon>
        <taxon>Bacillati</taxon>
        <taxon>Bacillota</taxon>
        <taxon>Tissierellia</taxon>
        <taxon>Tissierellales</taxon>
        <taxon>Thermohalobacteraceae</taxon>
        <taxon>Caloranaerobacter</taxon>
    </lineage>
</organism>
<accession>A0A6P1YGT0</accession>
<evidence type="ECO:0000313" key="2">
    <source>
        <dbReference type="EMBL" id="QIB27415.1"/>
    </source>
</evidence>